<dbReference type="PIRSF" id="PIRSF006402">
    <property type="entry name" value="UCP006402_thioredoxin"/>
    <property type="match status" value="1"/>
</dbReference>
<evidence type="ECO:0000259" key="1">
    <source>
        <dbReference type="Pfam" id="PF03190"/>
    </source>
</evidence>
<dbReference type="InterPro" id="IPR036249">
    <property type="entry name" value="Thioredoxin-like_sf"/>
</dbReference>
<dbReference type="Gene3D" id="3.40.30.10">
    <property type="entry name" value="Glutaredoxin"/>
    <property type="match status" value="1"/>
</dbReference>
<organism evidence="2">
    <name type="scientific">Rhodothermus marinus</name>
    <name type="common">Rhodothermus obamensis</name>
    <dbReference type="NCBI Taxonomy" id="29549"/>
    <lineage>
        <taxon>Bacteria</taxon>
        <taxon>Pseudomonadati</taxon>
        <taxon>Rhodothermota</taxon>
        <taxon>Rhodothermia</taxon>
        <taxon>Rhodothermales</taxon>
        <taxon>Rhodothermaceae</taxon>
        <taxon>Rhodothermus</taxon>
    </lineage>
</organism>
<sequence>MANRLQFAKSPYLLQHKDNPVDWWPWCEEAFAKARAEDKPVFLSIGYAACHWCHVMAHESFEDPEVARLLNEAFINVKVDREERPDIDQLYMTVCQMVTGHGGWPLTVILTPDKEPFFAATYIPKKGRYGRPGLLELIPRIQEAWKHHREEILASAKRLTGRLEKVMTFEAPGQVIDAEWLEIAYRRLVDLYDARYGGFSHAPKFPTAHTLLFLLRYWHRSREPHALAMVEHTLTQMRQGGIYDQVGFGFHRYAIDERWVLPHFEKMLYDQALLTLAYLEAYQATGKPLYLQTAREVLAYVLRDLRAPEGAFYASEDADSEGLEGRFYTWTVEEIREAIEDPDLAALVLEAYNVQPEGNYEDEATGERTGKNILHWERSPEALAAAHGLTPEALAAKLEQARQRLFLYRAQRVRPGRDEKILTDWNGLMIAALARAAQISGEPVYAQAAQQAMAFMERALFTSEGRLLHCYREGEARIQGFLDDYAYLTWGLLELYEATFNEAYLEKALALTDLMLTYFWDERGAFYFTAEDSEPLIVRPREAFDNALPSGNAVALMNLVRLFHMTGRTDYAERAEALIRFFSGPVKQQPPIFTGMLLGIDLYFGPTYALVLVGAPEDPQLQAMQCEVQRRYLPRKVMLLKRPGEAGERLARLAPFVATQTARNGRPTAYLCYDYQCAEPVTTPEALAQQLDQLAVVA</sequence>
<protein>
    <submittedName>
        <fullName evidence="2">Thioredoxin domain-containing protein</fullName>
    </submittedName>
</protein>
<name>A0A7V2AYA8_RHOMR</name>
<dbReference type="Gene3D" id="1.50.10.10">
    <property type="match status" value="2"/>
</dbReference>
<accession>A0A7V2AYA8</accession>
<dbReference type="InterPro" id="IPR012341">
    <property type="entry name" value="6hp_glycosidase-like_sf"/>
</dbReference>
<dbReference type="InterPro" id="IPR004879">
    <property type="entry name" value="Ssp411-like_TRX"/>
</dbReference>
<gene>
    <name evidence="2" type="ORF">ENO59_00055</name>
</gene>
<feature type="domain" description="Spermatogenesis-associated protein 20-like TRX" evidence="1">
    <location>
        <begin position="3"/>
        <end position="163"/>
    </location>
</feature>
<evidence type="ECO:0000313" key="2">
    <source>
        <dbReference type="EMBL" id="HER94903.1"/>
    </source>
</evidence>
<dbReference type="InterPro" id="IPR008928">
    <property type="entry name" value="6-hairpin_glycosidase_sf"/>
</dbReference>
<dbReference type="CDD" id="cd02955">
    <property type="entry name" value="SSP411"/>
    <property type="match status" value="1"/>
</dbReference>
<proteinExistence type="predicted"/>
<dbReference type="PANTHER" id="PTHR42899:SF1">
    <property type="entry name" value="SPERMATOGENESIS-ASSOCIATED PROTEIN 20"/>
    <property type="match status" value="1"/>
</dbReference>
<dbReference type="InterPro" id="IPR024705">
    <property type="entry name" value="Ssp411"/>
</dbReference>
<dbReference type="PANTHER" id="PTHR42899">
    <property type="entry name" value="SPERMATOGENESIS-ASSOCIATED PROTEIN 20"/>
    <property type="match status" value="1"/>
</dbReference>
<dbReference type="SUPFAM" id="SSF48208">
    <property type="entry name" value="Six-hairpin glycosidases"/>
    <property type="match status" value="1"/>
</dbReference>
<reference evidence="2" key="1">
    <citation type="journal article" date="2020" name="mSystems">
        <title>Genome- and Community-Level Interaction Insights into Carbon Utilization and Element Cycling Functions of Hydrothermarchaeota in Hydrothermal Sediment.</title>
        <authorList>
            <person name="Zhou Z."/>
            <person name="Liu Y."/>
            <person name="Xu W."/>
            <person name="Pan J."/>
            <person name="Luo Z.H."/>
            <person name="Li M."/>
        </authorList>
    </citation>
    <scope>NUCLEOTIDE SEQUENCE [LARGE SCALE GENOMIC DNA]</scope>
    <source>
        <strain evidence="2">SpSt-143</strain>
    </source>
</reference>
<dbReference type="AlphaFoldDB" id="A0A7V2AYA8"/>
<dbReference type="Pfam" id="PF03190">
    <property type="entry name" value="Thioredox_DsbH"/>
    <property type="match status" value="1"/>
</dbReference>
<dbReference type="SUPFAM" id="SSF52833">
    <property type="entry name" value="Thioredoxin-like"/>
    <property type="match status" value="1"/>
</dbReference>
<comment type="caution">
    <text evidence="2">The sequence shown here is derived from an EMBL/GenBank/DDBJ whole genome shotgun (WGS) entry which is preliminary data.</text>
</comment>
<dbReference type="EMBL" id="DSGB01000001">
    <property type="protein sequence ID" value="HER94903.1"/>
    <property type="molecule type" value="Genomic_DNA"/>
</dbReference>
<dbReference type="GO" id="GO:0005975">
    <property type="term" value="P:carbohydrate metabolic process"/>
    <property type="evidence" value="ECO:0007669"/>
    <property type="project" value="InterPro"/>
</dbReference>